<sequence>MATFPIEESKLFKLAEDVSSGLKTHPDLYPSPPVDPVALDETIAAYKAAKDASITAHSAAEQSTTVKKEAMHALAEQVKINLRYAEMAVGFDDAKLKALGWGGRRERTPLAAPGQVVGLVSVEQGDDWIVLAWEKPNDGGKVANYEVRCRERAGEADYRTVETTTSMTVTLENQERGKELEYVVAAANRAGKGLVSNAVMAVL</sequence>
<evidence type="ECO:0000313" key="3">
    <source>
        <dbReference type="EMBL" id="VFJ88191.1"/>
    </source>
</evidence>
<dbReference type="Pfam" id="PF00041">
    <property type="entry name" value="fn3"/>
    <property type="match status" value="1"/>
</dbReference>
<reference evidence="2" key="1">
    <citation type="submission" date="2019-02" db="EMBL/GenBank/DDBJ databases">
        <authorList>
            <person name="Gruber-Vodicka R. H."/>
            <person name="Seah K. B. B."/>
        </authorList>
    </citation>
    <scope>NUCLEOTIDE SEQUENCE</scope>
    <source>
        <strain evidence="4">BECK_SA2B12</strain>
        <strain evidence="2">BECK_SA2B15</strain>
        <strain evidence="3">BECK_SA2B20</strain>
    </source>
</reference>
<evidence type="ECO:0000313" key="2">
    <source>
        <dbReference type="EMBL" id="VFJ86365.1"/>
    </source>
</evidence>
<dbReference type="CDD" id="cd00063">
    <property type="entry name" value="FN3"/>
    <property type="match status" value="1"/>
</dbReference>
<dbReference type="EMBL" id="CAADFI010000001">
    <property type="protein sequence ID" value="VFJ88191.1"/>
    <property type="molecule type" value="Genomic_DNA"/>
</dbReference>
<dbReference type="SMART" id="SM00060">
    <property type="entry name" value="FN3"/>
    <property type="match status" value="1"/>
</dbReference>
<dbReference type="EMBL" id="CAADFG010000001">
    <property type="protein sequence ID" value="VFJ86365.1"/>
    <property type="molecule type" value="Genomic_DNA"/>
</dbReference>
<dbReference type="InterPro" id="IPR036116">
    <property type="entry name" value="FN3_sf"/>
</dbReference>
<name>A0A450U5B2_9GAMM</name>
<dbReference type="InterPro" id="IPR003961">
    <property type="entry name" value="FN3_dom"/>
</dbReference>
<proteinExistence type="predicted"/>
<dbReference type="AlphaFoldDB" id="A0A450U5B2"/>
<gene>
    <name evidence="2" type="ORF">BECKH772A_GA0070896_1000123</name>
    <name evidence="3" type="ORF">BECKH772B_GA0070898_1000114</name>
    <name evidence="4" type="ORF">BECKH772C_GA0070978_1000223</name>
</gene>
<accession>A0A450U5B2</accession>
<dbReference type="InterPro" id="IPR013783">
    <property type="entry name" value="Ig-like_fold"/>
</dbReference>
<dbReference type="Gene3D" id="2.60.40.10">
    <property type="entry name" value="Immunoglobulins"/>
    <property type="match status" value="1"/>
</dbReference>
<evidence type="ECO:0000313" key="4">
    <source>
        <dbReference type="EMBL" id="VFJ95416.1"/>
    </source>
</evidence>
<dbReference type="EMBL" id="CAADFJ010000002">
    <property type="protein sequence ID" value="VFJ95416.1"/>
    <property type="molecule type" value="Genomic_DNA"/>
</dbReference>
<dbReference type="SUPFAM" id="SSF49265">
    <property type="entry name" value="Fibronectin type III"/>
    <property type="match status" value="1"/>
</dbReference>
<protein>
    <submittedName>
        <fullName evidence="2">Fibronectin type III domain-containing protein</fullName>
    </submittedName>
</protein>
<organism evidence="2">
    <name type="scientific">Candidatus Kentrum eta</name>
    <dbReference type="NCBI Taxonomy" id="2126337"/>
    <lineage>
        <taxon>Bacteria</taxon>
        <taxon>Pseudomonadati</taxon>
        <taxon>Pseudomonadota</taxon>
        <taxon>Gammaproteobacteria</taxon>
        <taxon>Candidatus Kentrum</taxon>
    </lineage>
</organism>
<dbReference type="PROSITE" id="PS50853">
    <property type="entry name" value="FN3"/>
    <property type="match status" value="1"/>
</dbReference>
<evidence type="ECO:0000259" key="1">
    <source>
        <dbReference type="PROSITE" id="PS50853"/>
    </source>
</evidence>
<feature type="domain" description="Fibronectin type-III" evidence="1">
    <location>
        <begin position="112"/>
        <end position="203"/>
    </location>
</feature>